<dbReference type="InterPro" id="IPR018193">
    <property type="entry name" value="Glyc_kinase_flavodox-like_fold"/>
</dbReference>
<dbReference type="PANTHER" id="PTHR21599">
    <property type="entry name" value="GLYCERATE KINASE"/>
    <property type="match status" value="1"/>
</dbReference>
<dbReference type="InterPro" id="IPR004381">
    <property type="entry name" value="Glycerate_kinase"/>
</dbReference>
<evidence type="ECO:0000313" key="5">
    <source>
        <dbReference type="EMBL" id="GLR13234.1"/>
    </source>
</evidence>
<reference evidence="6" key="1">
    <citation type="journal article" date="2019" name="Int. J. Syst. Evol. Microbiol.">
        <title>The Global Catalogue of Microorganisms (GCM) 10K type strain sequencing project: providing services to taxonomists for standard genome sequencing and annotation.</title>
        <authorList>
            <consortium name="The Broad Institute Genomics Platform"/>
            <consortium name="The Broad Institute Genome Sequencing Center for Infectious Disease"/>
            <person name="Wu L."/>
            <person name="Ma J."/>
        </authorList>
    </citation>
    <scope>NUCLEOTIDE SEQUENCE [LARGE SCALE GENOMIC DNA]</scope>
    <source>
        <strain evidence="6">NBRC 110044</strain>
    </source>
</reference>
<dbReference type="Gene3D" id="3.90.1510.10">
    <property type="entry name" value="Glycerate kinase, domain 2"/>
    <property type="match status" value="1"/>
</dbReference>
<evidence type="ECO:0000256" key="1">
    <source>
        <dbReference type="ARBA" id="ARBA00006284"/>
    </source>
</evidence>
<dbReference type="InterPro" id="IPR036129">
    <property type="entry name" value="Glycerate_kinase_sf"/>
</dbReference>
<evidence type="ECO:0000313" key="6">
    <source>
        <dbReference type="Proteomes" id="UP001156706"/>
    </source>
</evidence>
<accession>A0ABQ5YH16</accession>
<dbReference type="NCBIfam" id="TIGR00045">
    <property type="entry name" value="glycerate kinase"/>
    <property type="match status" value="1"/>
</dbReference>
<sequence>MSMQTSFIPRIVIAPDSFKGTLSAAQAAHAMATGLSRIWPEADLHLHPMADGGEGTLEAVAAAMPAQWQHAVMPDLEGRLKPARWLRLPDGSAVIESAELVGITLVGSSQVADRSTLGLGQLLLAVLDAGCARVLLGLGGTGTNDGGVGLLAALGARFLDGRGLLLPPTLASLADLAVVDLSGLDSRLAQTRLVALADVASPLCGATGATAVFGPQKGVRSEELDRFDRRLQRLGELGDAVRGQDLRDQPGSGAAGGLGWALRLLGATLEPGAEAIADLQKLDASLAGADWLLTGEGRSDAQTPLGKVPWRVAGRAARLAVPASLLSGDIDSAALPALQQRFDHCLALVGGAVDRETAQRDAASLLTDAAEAMARQHCELLAKR</sequence>
<dbReference type="PANTHER" id="PTHR21599:SF0">
    <property type="entry name" value="GLYCERATE KINASE"/>
    <property type="match status" value="1"/>
</dbReference>
<evidence type="ECO:0000256" key="2">
    <source>
        <dbReference type="ARBA" id="ARBA00022679"/>
    </source>
</evidence>
<dbReference type="SUPFAM" id="SSF110738">
    <property type="entry name" value="Glycerate kinase I"/>
    <property type="match status" value="1"/>
</dbReference>
<comment type="similarity">
    <text evidence="1 4">Belongs to the glycerate kinase type-1 family.</text>
</comment>
<dbReference type="InterPro" id="IPR018197">
    <property type="entry name" value="Glycerate_kinase_RE-like"/>
</dbReference>
<dbReference type="Gene3D" id="3.40.50.10350">
    <property type="entry name" value="Glycerate kinase, domain 1"/>
    <property type="match status" value="1"/>
</dbReference>
<comment type="caution">
    <text evidence="5">The sequence shown here is derived from an EMBL/GenBank/DDBJ whole genome shotgun (WGS) entry which is preliminary data.</text>
</comment>
<protein>
    <submittedName>
        <fullName evidence="5">Kinase</fullName>
    </submittedName>
</protein>
<evidence type="ECO:0000256" key="3">
    <source>
        <dbReference type="ARBA" id="ARBA00022777"/>
    </source>
</evidence>
<evidence type="ECO:0000256" key="4">
    <source>
        <dbReference type="PIRNR" id="PIRNR006078"/>
    </source>
</evidence>
<dbReference type="PIRSF" id="PIRSF006078">
    <property type="entry name" value="GlxK"/>
    <property type="match status" value="1"/>
</dbReference>
<dbReference type="EMBL" id="BSOG01000002">
    <property type="protein sequence ID" value="GLR13234.1"/>
    <property type="molecule type" value="Genomic_DNA"/>
</dbReference>
<gene>
    <name evidence="5" type="ORF">GCM10007907_20240</name>
</gene>
<name>A0ABQ5YH16_9NEIS</name>
<dbReference type="Pfam" id="PF02595">
    <property type="entry name" value="Gly_kinase"/>
    <property type="match status" value="1"/>
</dbReference>
<keyword evidence="3 4" id="KW-0418">Kinase</keyword>
<keyword evidence="6" id="KW-1185">Reference proteome</keyword>
<keyword evidence="2 4" id="KW-0808">Transferase</keyword>
<proteinExistence type="inferred from homology"/>
<dbReference type="Proteomes" id="UP001156706">
    <property type="component" value="Unassembled WGS sequence"/>
</dbReference>
<organism evidence="5 6">
    <name type="scientific">Chitinimonas prasina</name>
    <dbReference type="NCBI Taxonomy" id="1434937"/>
    <lineage>
        <taxon>Bacteria</taxon>
        <taxon>Pseudomonadati</taxon>
        <taxon>Pseudomonadota</taxon>
        <taxon>Betaproteobacteria</taxon>
        <taxon>Neisseriales</taxon>
        <taxon>Chitinibacteraceae</taxon>
        <taxon>Chitinimonas</taxon>
    </lineage>
</organism>
<dbReference type="GO" id="GO:0016301">
    <property type="term" value="F:kinase activity"/>
    <property type="evidence" value="ECO:0007669"/>
    <property type="project" value="UniProtKB-KW"/>
</dbReference>